<dbReference type="SMART" id="SM00437">
    <property type="entry name" value="TOP1Ac"/>
    <property type="match status" value="1"/>
</dbReference>
<comment type="function">
    <text evidence="10">Releases the supercoiling and torsional tension of DNA, which is introduced during the DNA replication and transcription, by transiently cleaving and rejoining one strand of the DNA duplex. Introduces a single-strand break via transesterification at a target site in duplex DNA. The scissile phosphodiester is attacked by the catalytic tyrosine of the enzyme, resulting in the formation of a DNA-(5'-phosphotyrosyl)-enzyme intermediate and the expulsion of a 3'-OH DNA strand. The free DNA strand then undergoes passage around the unbroken strand, thus removing DNA supercoils. Finally, in the religation step, the DNA 3'-OH attacks the covalent intermediate to expel the active-site tyrosine and restore the DNA phosphodiester backbone.</text>
</comment>
<keyword evidence="7 10" id="KW-0799">Topoisomerase</keyword>
<dbReference type="Pfam" id="PF01131">
    <property type="entry name" value="Topoisom_bac"/>
    <property type="match status" value="1"/>
</dbReference>
<dbReference type="InterPro" id="IPR028612">
    <property type="entry name" value="Topoisom_1_IA"/>
</dbReference>
<feature type="site" description="Interaction with DNA" evidence="10">
    <location>
        <position position="155"/>
    </location>
</feature>
<dbReference type="eggNOG" id="COG0550">
    <property type="taxonomic scope" value="Bacteria"/>
</dbReference>
<dbReference type="EMBL" id="AVPE01000003">
    <property type="protein sequence ID" value="KGX93180.1"/>
    <property type="molecule type" value="Genomic_DNA"/>
</dbReference>
<dbReference type="GO" id="GO:0003917">
    <property type="term" value="F:DNA topoisomerase type I (single strand cut, ATP-independent) activity"/>
    <property type="evidence" value="ECO:0007669"/>
    <property type="project" value="UniProtKB-UniRule"/>
</dbReference>
<dbReference type="InterPro" id="IPR023406">
    <property type="entry name" value="Topo_IA_AS"/>
</dbReference>
<dbReference type="Gene3D" id="3.30.65.10">
    <property type="entry name" value="Bacterial Topoisomerase I, domain 1"/>
    <property type="match status" value="2"/>
</dbReference>
<dbReference type="InterPro" id="IPR000380">
    <property type="entry name" value="Topo_IA"/>
</dbReference>
<dbReference type="PANTHER" id="PTHR42785">
    <property type="entry name" value="DNA TOPOISOMERASE, TYPE IA, CORE"/>
    <property type="match status" value="1"/>
</dbReference>
<comment type="similarity">
    <text evidence="2 10">Belongs to the type IA topoisomerase family.</text>
</comment>
<evidence type="ECO:0000256" key="8">
    <source>
        <dbReference type="ARBA" id="ARBA00023125"/>
    </source>
</evidence>
<comment type="caution">
    <text evidence="13">The sequence shown here is derived from an EMBL/GenBank/DDBJ whole genome shotgun (WGS) entry which is preliminary data.</text>
</comment>
<keyword evidence="5" id="KW-0862">Zinc</keyword>
<feature type="site" description="Interaction with DNA" evidence="10">
    <location>
        <position position="33"/>
    </location>
</feature>
<evidence type="ECO:0000259" key="11">
    <source>
        <dbReference type="PROSITE" id="PS50880"/>
    </source>
</evidence>
<accession>A0A0A5GPT9</accession>
<dbReference type="Gene3D" id="2.70.20.10">
    <property type="entry name" value="Topoisomerase I, domain 3"/>
    <property type="match status" value="1"/>
</dbReference>
<gene>
    <name evidence="10" type="primary">topA</name>
    <name evidence="13" type="ORF">N781_12270</name>
</gene>
<dbReference type="Gene3D" id="3.40.50.140">
    <property type="match status" value="1"/>
</dbReference>
<evidence type="ECO:0000256" key="1">
    <source>
        <dbReference type="ARBA" id="ARBA00000213"/>
    </source>
</evidence>
<feature type="site" description="Interaction with DNA" evidence="10">
    <location>
        <position position="143"/>
    </location>
</feature>
<dbReference type="Pfam" id="PF01751">
    <property type="entry name" value="Toprim"/>
    <property type="match status" value="1"/>
</dbReference>
<dbReference type="AlphaFoldDB" id="A0A0A5GPT9"/>
<evidence type="ECO:0000256" key="7">
    <source>
        <dbReference type="ARBA" id="ARBA00023029"/>
    </source>
</evidence>
<dbReference type="SUPFAM" id="SSF57783">
    <property type="entry name" value="Zinc beta-ribbon"/>
    <property type="match status" value="1"/>
</dbReference>
<protein>
    <recommendedName>
        <fullName evidence="10">DNA topoisomerase 1</fullName>
        <ecNumber evidence="10">5.6.2.1</ecNumber>
    </recommendedName>
    <alternativeName>
        <fullName evidence="10">DNA topoisomerase I</fullName>
    </alternativeName>
</protein>
<dbReference type="SMART" id="SM00436">
    <property type="entry name" value="TOP1Bc"/>
    <property type="match status" value="1"/>
</dbReference>
<dbReference type="InterPro" id="IPR013826">
    <property type="entry name" value="Topo_IA_cen_sub3"/>
</dbReference>
<feature type="site" description="Interaction with DNA" evidence="10">
    <location>
        <position position="148"/>
    </location>
</feature>
<dbReference type="RefSeq" id="WP_026799764.1">
    <property type="nucleotide sequence ID" value="NZ_AULI01000005.1"/>
</dbReference>
<dbReference type="InterPro" id="IPR023405">
    <property type="entry name" value="Topo_IA_core_domain"/>
</dbReference>
<evidence type="ECO:0000259" key="12">
    <source>
        <dbReference type="PROSITE" id="PS52039"/>
    </source>
</evidence>
<dbReference type="GO" id="GO:0008270">
    <property type="term" value="F:zinc ion binding"/>
    <property type="evidence" value="ECO:0007669"/>
    <property type="project" value="UniProtKB-KW"/>
</dbReference>
<dbReference type="InterPro" id="IPR013825">
    <property type="entry name" value="Topo_IA_cen_sub2"/>
</dbReference>
<dbReference type="PRINTS" id="PR00417">
    <property type="entry name" value="PRTPISMRASEI"/>
</dbReference>
<keyword evidence="9 10" id="KW-0413">Isomerase</keyword>
<comment type="subunit">
    <text evidence="10">Monomer.</text>
</comment>
<dbReference type="SUPFAM" id="SSF56712">
    <property type="entry name" value="Prokaryotic type I DNA topoisomerase"/>
    <property type="match status" value="1"/>
</dbReference>
<dbReference type="InterPro" id="IPR006171">
    <property type="entry name" value="TOPRIM_dom"/>
</dbReference>
<feature type="region of interest" description="Interaction with DNA" evidence="10">
    <location>
        <begin position="163"/>
        <end position="168"/>
    </location>
</feature>
<evidence type="ECO:0000256" key="5">
    <source>
        <dbReference type="ARBA" id="ARBA00022833"/>
    </source>
</evidence>
<dbReference type="STRING" id="1385510.GCA_000425205_01315"/>
<dbReference type="EC" id="5.6.2.1" evidence="10"/>
<evidence type="ECO:0000256" key="10">
    <source>
        <dbReference type="HAMAP-Rule" id="MF_00952"/>
    </source>
</evidence>
<reference evidence="13 14" key="1">
    <citation type="submission" date="2013-08" db="EMBL/GenBank/DDBJ databases">
        <authorList>
            <person name="Huang J."/>
            <person name="Wang G."/>
        </authorList>
    </citation>
    <scope>NUCLEOTIDE SEQUENCE [LARGE SCALE GENOMIC DNA]</scope>
    <source>
        <strain evidence="13 14">JSM 076056</strain>
    </source>
</reference>
<dbReference type="InterPro" id="IPR013497">
    <property type="entry name" value="Topo_IA_cen"/>
</dbReference>
<feature type="domain" description="Toprim" evidence="11">
    <location>
        <begin position="3"/>
        <end position="121"/>
    </location>
</feature>
<evidence type="ECO:0000256" key="3">
    <source>
        <dbReference type="ARBA" id="ARBA00022723"/>
    </source>
</evidence>
<dbReference type="SMART" id="SM00493">
    <property type="entry name" value="TOPRIM"/>
    <property type="match status" value="1"/>
</dbReference>
<dbReference type="PROSITE" id="PS00396">
    <property type="entry name" value="TOPO_IA_1"/>
    <property type="match status" value="1"/>
</dbReference>
<feature type="site" description="Interaction with DNA" evidence="10">
    <location>
        <position position="300"/>
    </location>
</feature>
<feature type="site" description="Interaction with DNA" evidence="10">
    <location>
        <position position="491"/>
    </location>
</feature>
<dbReference type="InterPro" id="IPR034149">
    <property type="entry name" value="TOPRIM_TopoI"/>
</dbReference>
<keyword evidence="8 10" id="KW-0238">DNA-binding</keyword>
<dbReference type="NCBIfam" id="TIGR01051">
    <property type="entry name" value="topA_bact"/>
    <property type="match status" value="1"/>
</dbReference>
<keyword evidence="4" id="KW-0863">Zinc-finger</keyword>
<dbReference type="InterPro" id="IPR001529">
    <property type="entry name" value="Zn_ribbon_RPB9"/>
</dbReference>
<dbReference type="CDD" id="cd03363">
    <property type="entry name" value="TOPRIM_TopoIA_TopoI"/>
    <property type="match status" value="1"/>
</dbReference>
<feature type="domain" description="Topo IA-type catalytic" evidence="12">
    <location>
        <begin position="129"/>
        <end position="559"/>
    </location>
</feature>
<dbReference type="Proteomes" id="UP000030528">
    <property type="component" value="Unassembled WGS sequence"/>
</dbReference>
<dbReference type="GO" id="GO:0006265">
    <property type="term" value="P:DNA topological change"/>
    <property type="evidence" value="ECO:0007669"/>
    <property type="project" value="UniProtKB-UniRule"/>
</dbReference>
<dbReference type="InterPro" id="IPR013498">
    <property type="entry name" value="Topo_IA_Znf"/>
</dbReference>
<dbReference type="InterPro" id="IPR003601">
    <property type="entry name" value="Topo_IA_2"/>
</dbReference>
<dbReference type="OrthoDB" id="9804262at2"/>
<sequence length="692" mass="79247">MADYLVIVESPAKAKTIEKYLGKKYEVKASMGHVIDLPKSQMGVNVEDEYAPKYITIRGKGPVLKEIKTAAKKAKRVYLAADPDREGEAIAWHLANSLGIENDAQCRVVFNEITKDAIKESFKHPRTIDMDLVDAQQARRVLDRLVGYNISPLLWKKVKKGLSAGRVQSVAVKLIMDRENEIKNFKPEEYWSIDANFLRDKDSFEGAFYGRNGKKEKLSTKEDVDKILNQVEGDEFNVDKVNKRERRRNPAVPFTTSSLQQEAARKLNFKAKKTMMLAQQLYEGIDLGKEGTTGLITYMRTDSTRISETAQTEAAGYIKDLYGETYLGGKAKQKKTQSQNAQDAHEAVRPTSTLRTPKEMKDFLSRDQYRLYKLIWERFVASQMAPAVMDTMTVHLTNEGVEFRATGSKVKFKGFMKVYVEGNDDNKKEEDKMLPPLEEGMTVKAESINPNQHFTQPPPRYTEARLVKTLEELGIGRPSTYAPTLDTIQRRNYVTLDNKRFVPTELGEIVIQQLQEYFPEIINVDFTVQMEEDLDAVEDGKTQWVKVIDEFYTDFEKRLEKAESEMEEVEIKDEPAGITCEECGHEMVYKMGRYGKFLACSNFPECRNTKPILKEIGVTCPKCKEGNIVERKSKKKRTFYGCDRYPECDFISWDKPISRPCPKCESLLVEKKAKKGTRVECTECDYKEDTQS</sequence>
<dbReference type="InterPro" id="IPR003602">
    <property type="entry name" value="Topo_IA_DNA-bd_dom"/>
</dbReference>
<evidence type="ECO:0000256" key="2">
    <source>
        <dbReference type="ARBA" id="ARBA00009446"/>
    </source>
</evidence>
<dbReference type="Gene3D" id="1.10.290.10">
    <property type="entry name" value="Topoisomerase I, domain 4"/>
    <property type="match status" value="1"/>
</dbReference>
<keyword evidence="3" id="KW-0479">Metal-binding</keyword>
<name>A0A0A5GPT9_9BACI</name>
<evidence type="ECO:0000313" key="13">
    <source>
        <dbReference type="EMBL" id="KGX93180.1"/>
    </source>
</evidence>
<keyword evidence="6" id="KW-0460">Magnesium</keyword>
<evidence type="ECO:0000256" key="9">
    <source>
        <dbReference type="ARBA" id="ARBA00023235"/>
    </source>
</evidence>
<dbReference type="GO" id="GO:0003677">
    <property type="term" value="F:DNA binding"/>
    <property type="evidence" value="ECO:0007669"/>
    <property type="project" value="UniProtKB-KW"/>
</dbReference>
<dbReference type="GO" id="GO:0005694">
    <property type="term" value="C:chromosome"/>
    <property type="evidence" value="ECO:0007669"/>
    <property type="project" value="InterPro"/>
</dbReference>
<feature type="site" description="Interaction with DNA" evidence="10">
    <location>
        <position position="139"/>
    </location>
</feature>
<dbReference type="Gene3D" id="1.10.460.10">
    <property type="entry name" value="Topoisomerase I, domain 2"/>
    <property type="match status" value="1"/>
</dbReference>
<evidence type="ECO:0000256" key="4">
    <source>
        <dbReference type="ARBA" id="ARBA00022771"/>
    </source>
</evidence>
<dbReference type="HAMAP" id="MF_00952">
    <property type="entry name" value="Topoisom_1_prok"/>
    <property type="match status" value="1"/>
</dbReference>
<evidence type="ECO:0000313" key="14">
    <source>
        <dbReference type="Proteomes" id="UP000030528"/>
    </source>
</evidence>
<proteinExistence type="inferred from homology"/>
<dbReference type="Pfam" id="PF02150">
    <property type="entry name" value="Zn_ribbon_RPB9"/>
    <property type="match status" value="1"/>
</dbReference>
<feature type="active site" description="O-(5'-phospho-DNA)-tyrosine intermediate" evidence="10">
    <location>
        <position position="298"/>
    </location>
</feature>
<comment type="catalytic activity">
    <reaction evidence="1 10">
        <text>ATP-independent breakage of single-stranded DNA, followed by passage and rejoining.</text>
        <dbReference type="EC" id="5.6.2.1"/>
    </reaction>
</comment>
<dbReference type="GO" id="GO:0006351">
    <property type="term" value="P:DNA-templated transcription"/>
    <property type="evidence" value="ECO:0007669"/>
    <property type="project" value="InterPro"/>
</dbReference>
<dbReference type="CDD" id="cd00186">
    <property type="entry name" value="TOP1Ac"/>
    <property type="match status" value="1"/>
</dbReference>
<dbReference type="PROSITE" id="PS50880">
    <property type="entry name" value="TOPRIM"/>
    <property type="match status" value="1"/>
</dbReference>
<dbReference type="PANTHER" id="PTHR42785:SF1">
    <property type="entry name" value="DNA TOPOISOMERASE"/>
    <property type="match status" value="1"/>
</dbReference>
<dbReference type="Pfam" id="PF01396">
    <property type="entry name" value="Zn_ribbon_Top1"/>
    <property type="match status" value="2"/>
</dbReference>
<dbReference type="PROSITE" id="PS52039">
    <property type="entry name" value="TOPO_IA_2"/>
    <property type="match status" value="1"/>
</dbReference>
<dbReference type="InterPro" id="IPR013824">
    <property type="entry name" value="Topo_IA_cen_sub1"/>
</dbReference>
<dbReference type="InterPro" id="IPR005733">
    <property type="entry name" value="TopoI_bac-type"/>
</dbReference>
<keyword evidence="14" id="KW-1185">Reference proteome</keyword>
<feature type="site" description="Interaction with DNA" evidence="10">
    <location>
        <position position="140"/>
    </location>
</feature>
<evidence type="ECO:0000256" key="6">
    <source>
        <dbReference type="ARBA" id="ARBA00022842"/>
    </source>
</evidence>
<organism evidence="13 14">
    <name type="scientific">Pontibacillus halophilus JSM 076056 = DSM 19796</name>
    <dbReference type="NCBI Taxonomy" id="1385510"/>
    <lineage>
        <taxon>Bacteria</taxon>
        <taxon>Bacillati</taxon>
        <taxon>Bacillota</taxon>
        <taxon>Bacilli</taxon>
        <taxon>Bacillales</taxon>
        <taxon>Bacillaceae</taxon>
        <taxon>Pontibacillus</taxon>
    </lineage>
</organism>